<dbReference type="Proteomes" id="UP000299102">
    <property type="component" value="Unassembled WGS sequence"/>
</dbReference>
<reference evidence="1 2" key="1">
    <citation type="journal article" date="2019" name="Commun. Biol.">
        <title>The bagworm genome reveals a unique fibroin gene that provides high tensile strength.</title>
        <authorList>
            <person name="Kono N."/>
            <person name="Nakamura H."/>
            <person name="Ohtoshi R."/>
            <person name="Tomita M."/>
            <person name="Numata K."/>
            <person name="Arakawa K."/>
        </authorList>
    </citation>
    <scope>NUCLEOTIDE SEQUENCE [LARGE SCALE GENOMIC DNA]</scope>
</reference>
<organism evidence="1 2">
    <name type="scientific">Eumeta variegata</name>
    <name type="common">Bagworm moth</name>
    <name type="synonym">Eumeta japonica</name>
    <dbReference type="NCBI Taxonomy" id="151549"/>
    <lineage>
        <taxon>Eukaryota</taxon>
        <taxon>Metazoa</taxon>
        <taxon>Ecdysozoa</taxon>
        <taxon>Arthropoda</taxon>
        <taxon>Hexapoda</taxon>
        <taxon>Insecta</taxon>
        <taxon>Pterygota</taxon>
        <taxon>Neoptera</taxon>
        <taxon>Endopterygota</taxon>
        <taxon>Lepidoptera</taxon>
        <taxon>Glossata</taxon>
        <taxon>Ditrysia</taxon>
        <taxon>Tineoidea</taxon>
        <taxon>Psychidae</taxon>
        <taxon>Oiketicinae</taxon>
        <taxon>Eumeta</taxon>
    </lineage>
</organism>
<accession>A0A4C1T7Z1</accession>
<gene>
    <name evidence="1" type="ORF">EVAR_76431_1</name>
</gene>
<evidence type="ECO:0000313" key="1">
    <source>
        <dbReference type="EMBL" id="GBP10613.1"/>
    </source>
</evidence>
<dbReference type="AlphaFoldDB" id="A0A4C1T7Z1"/>
<comment type="caution">
    <text evidence="1">The sequence shown here is derived from an EMBL/GenBank/DDBJ whole genome shotgun (WGS) entry which is preliminary data.</text>
</comment>
<name>A0A4C1T7Z1_EUMVA</name>
<protein>
    <submittedName>
        <fullName evidence="1">Uncharacterized protein</fullName>
    </submittedName>
</protein>
<evidence type="ECO:0000313" key="2">
    <source>
        <dbReference type="Proteomes" id="UP000299102"/>
    </source>
</evidence>
<keyword evidence="2" id="KW-1185">Reference proteome</keyword>
<dbReference type="EMBL" id="BGZK01000041">
    <property type="protein sequence ID" value="GBP10613.1"/>
    <property type="molecule type" value="Genomic_DNA"/>
</dbReference>
<sequence>MAMACEGKTRAVVRNKEPSKIKRSTAITQEVEHELRYRIAFCIDTGAREAHALHHTTGFFVKTTIIFVGRIVTITFPERKYPNLYWARFYEMNSRAHDRFVGMPTSAPRRRAGGAGGYVTLSISAGSVPCLHARRRAYPF</sequence>
<proteinExistence type="predicted"/>